<gene>
    <name evidence="1" type="ORF">GJU95_07600</name>
</gene>
<evidence type="ECO:0000313" key="1">
    <source>
        <dbReference type="EMBL" id="MTE03630.1"/>
    </source>
</evidence>
<protein>
    <submittedName>
        <fullName evidence="1">Uncharacterized protein</fullName>
    </submittedName>
</protein>
<evidence type="ECO:0000313" key="2">
    <source>
        <dbReference type="Proteomes" id="UP000488295"/>
    </source>
</evidence>
<dbReference type="Proteomes" id="UP000488295">
    <property type="component" value="Unassembled WGS sequence"/>
</dbReference>
<accession>A0A9X4XD01</accession>
<comment type="caution">
    <text evidence="1">The sequence shown here is derived from an EMBL/GenBank/DDBJ whole genome shotgun (WGS) entry which is preliminary data.</text>
</comment>
<sequence length="105" mass="12494">MEQFVYSRVWYGRKIIVKKLELNDSKQVLAGYIELIKSDPKDWIRHAAVADKYYFDDLYPFDQLSDQLSFAGYLYDDKHLFIGFETQNLDKDRCIEKLKMAARSL</sequence>
<dbReference type="AlphaFoldDB" id="A0A9X4XD01"/>
<dbReference type="RefSeq" id="WP_155692800.1">
    <property type="nucleotide sequence ID" value="NZ_WKKC01000021.1"/>
</dbReference>
<proteinExistence type="predicted"/>
<dbReference type="EMBL" id="WKKC01000021">
    <property type="protein sequence ID" value="MTE03630.1"/>
    <property type="molecule type" value="Genomic_DNA"/>
</dbReference>
<organism evidence="1 2">
    <name type="scientific">Lactobacillus johnsonii</name>
    <dbReference type="NCBI Taxonomy" id="33959"/>
    <lineage>
        <taxon>Bacteria</taxon>
        <taxon>Bacillati</taxon>
        <taxon>Bacillota</taxon>
        <taxon>Bacilli</taxon>
        <taxon>Lactobacillales</taxon>
        <taxon>Lactobacillaceae</taxon>
        <taxon>Lactobacillus</taxon>
    </lineage>
</organism>
<name>A0A9X4XD01_LACJH</name>
<reference evidence="1 2" key="1">
    <citation type="submission" date="2019-11" db="EMBL/GenBank/DDBJ databases">
        <title>Gastrointestinal microbiota of Peromyscus leucopus.</title>
        <authorList>
            <person name="Milovic A."/>
            <person name="Bassam K."/>
            <person name="Barbour A.G."/>
        </authorList>
    </citation>
    <scope>NUCLEOTIDE SEQUENCE [LARGE SCALE GENOMIC DNA]</scope>
    <source>
        <strain evidence="1 2">LL8</strain>
    </source>
</reference>